<dbReference type="AlphaFoldDB" id="A0A9P6T9L3"/>
<dbReference type="Proteomes" id="UP000886653">
    <property type="component" value="Unassembled WGS sequence"/>
</dbReference>
<name>A0A9P6T9L3_9BASI</name>
<protein>
    <submittedName>
        <fullName evidence="1">Uncharacterized protein</fullName>
    </submittedName>
</protein>
<accession>A0A9P6T9L3</accession>
<comment type="caution">
    <text evidence="1">The sequence shown here is derived from an EMBL/GenBank/DDBJ whole genome shotgun (WGS) entry which is preliminary data.</text>
</comment>
<dbReference type="EMBL" id="MU167312">
    <property type="protein sequence ID" value="KAG0143710.1"/>
    <property type="molecule type" value="Genomic_DNA"/>
</dbReference>
<keyword evidence="2" id="KW-1185">Reference proteome</keyword>
<proteinExistence type="predicted"/>
<reference evidence="1" key="1">
    <citation type="submission" date="2013-11" db="EMBL/GenBank/DDBJ databases">
        <title>Genome sequence of the fusiform rust pathogen reveals effectors for host alternation and coevolution with pine.</title>
        <authorList>
            <consortium name="DOE Joint Genome Institute"/>
            <person name="Smith K."/>
            <person name="Pendleton A."/>
            <person name="Kubisiak T."/>
            <person name="Anderson C."/>
            <person name="Salamov A."/>
            <person name="Aerts A."/>
            <person name="Riley R."/>
            <person name="Clum A."/>
            <person name="Lindquist E."/>
            <person name="Ence D."/>
            <person name="Campbell M."/>
            <person name="Kronenberg Z."/>
            <person name="Feau N."/>
            <person name="Dhillon B."/>
            <person name="Hamelin R."/>
            <person name="Burleigh J."/>
            <person name="Smith J."/>
            <person name="Yandell M."/>
            <person name="Nelson C."/>
            <person name="Grigoriev I."/>
            <person name="Davis J."/>
        </authorList>
    </citation>
    <scope>NUCLEOTIDE SEQUENCE</scope>
    <source>
        <strain evidence="1">G11</strain>
    </source>
</reference>
<gene>
    <name evidence="1" type="ORF">CROQUDRAFT_95944</name>
</gene>
<sequence>MPSLPSPPPFPSKPPFPIIECQVLTLDTFGVADLTWGYSATQNTLLGGLNDGSIFSALRTA</sequence>
<evidence type="ECO:0000313" key="2">
    <source>
        <dbReference type="Proteomes" id="UP000886653"/>
    </source>
</evidence>
<organism evidence="1 2">
    <name type="scientific">Cronartium quercuum f. sp. fusiforme G11</name>
    <dbReference type="NCBI Taxonomy" id="708437"/>
    <lineage>
        <taxon>Eukaryota</taxon>
        <taxon>Fungi</taxon>
        <taxon>Dikarya</taxon>
        <taxon>Basidiomycota</taxon>
        <taxon>Pucciniomycotina</taxon>
        <taxon>Pucciniomycetes</taxon>
        <taxon>Pucciniales</taxon>
        <taxon>Coleosporiaceae</taxon>
        <taxon>Cronartium</taxon>
    </lineage>
</organism>
<evidence type="ECO:0000313" key="1">
    <source>
        <dbReference type="EMBL" id="KAG0143710.1"/>
    </source>
</evidence>